<feature type="transmembrane region" description="Helical" evidence="7">
    <location>
        <begin position="113"/>
        <end position="132"/>
    </location>
</feature>
<dbReference type="Gene3D" id="3.40.1110.10">
    <property type="entry name" value="Calcium-transporting ATPase, cytoplasmic domain N"/>
    <property type="match status" value="1"/>
</dbReference>
<dbReference type="InterPro" id="IPR018303">
    <property type="entry name" value="ATPase_P-typ_P_site"/>
</dbReference>
<dbReference type="EMBL" id="JADEWU010000040">
    <property type="protein sequence ID" value="MBE9144828.1"/>
    <property type="molecule type" value="Genomic_DNA"/>
</dbReference>
<feature type="transmembrane region" description="Helical" evidence="7">
    <location>
        <begin position="152"/>
        <end position="183"/>
    </location>
</feature>
<dbReference type="SFLD" id="SFLDS00003">
    <property type="entry name" value="Haloacid_Dehalogenase"/>
    <property type="match status" value="1"/>
</dbReference>
<dbReference type="InterPro" id="IPR036412">
    <property type="entry name" value="HAD-like_sf"/>
</dbReference>
<dbReference type="Gene3D" id="2.70.150.10">
    <property type="entry name" value="Calcium-transporting ATPase, cytoplasmic transduction domain A"/>
    <property type="match status" value="1"/>
</dbReference>
<evidence type="ECO:0000259" key="8">
    <source>
        <dbReference type="Pfam" id="PF00122"/>
    </source>
</evidence>
<dbReference type="PANTHER" id="PTHR48085">
    <property type="entry name" value="CADMIUM/ZINC-TRANSPORTING ATPASE HMA2-RELATED"/>
    <property type="match status" value="1"/>
</dbReference>
<dbReference type="InterPro" id="IPR008250">
    <property type="entry name" value="ATPase_P-typ_transduc_dom_A_sf"/>
</dbReference>
<keyword evidence="4" id="KW-1278">Translocase</keyword>
<dbReference type="Proteomes" id="UP000640725">
    <property type="component" value="Unassembled WGS sequence"/>
</dbReference>
<keyword evidence="7" id="KW-1003">Cell membrane</keyword>
<feature type="transmembrane region" description="Helical" evidence="7">
    <location>
        <begin position="654"/>
        <end position="677"/>
    </location>
</feature>
<dbReference type="InterPro" id="IPR023214">
    <property type="entry name" value="HAD_sf"/>
</dbReference>
<keyword evidence="6 7" id="KW-0472">Membrane</keyword>
<dbReference type="SUPFAM" id="SSF56784">
    <property type="entry name" value="HAD-like"/>
    <property type="match status" value="1"/>
</dbReference>
<evidence type="ECO:0000313" key="10">
    <source>
        <dbReference type="Proteomes" id="UP000640725"/>
    </source>
</evidence>
<evidence type="ECO:0000256" key="7">
    <source>
        <dbReference type="RuleBase" id="RU362081"/>
    </source>
</evidence>
<comment type="caution">
    <text evidence="9">The sequence shown here is derived from an EMBL/GenBank/DDBJ whole genome shotgun (WGS) entry which is preliminary data.</text>
</comment>
<dbReference type="SUPFAM" id="SSF81653">
    <property type="entry name" value="Calcium ATPase, transduction domain A"/>
    <property type="match status" value="1"/>
</dbReference>
<comment type="subcellular location">
    <subcellularLocation>
        <location evidence="7">Cell membrane</location>
    </subcellularLocation>
    <subcellularLocation>
        <location evidence="1">Membrane</location>
        <topology evidence="1">Multi-pass membrane protein</topology>
    </subcellularLocation>
</comment>
<evidence type="ECO:0000256" key="6">
    <source>
        <dbReference type="ARBA" id="ARBA00023136"/>
    </source>
</evidence>
<dbReference type="InterPro" id="IPR044492">
    <property type="entry name" value="P_typ_ATPase_HD_dom"/>
</dbReference>
<keyword evidence="10" id="KW-1185">Reference proteome</keyword>
<dbReference type="InterPro" id="IPR001757">
    <property type="entry name" value="P_typ_ATPase"/>
</dbReference>
<protein>
    <submittedName>
        <fullName evidence="9">Heavy metal translocating P-type ATPase</fullName>
    </submittedName>
</protein>
<evidence type="ECO:0000313" key="9">
    <source>
        <dbReference type="EMBL" id="MBE9144828.1"/>
    </source>
</evidence>
<organism evidence="9 10">
    <name type="scientific">Planktothrix mougeotii LEGE 06226</name>
    <dbReference type="NCBI Taxonomy" id="1828728"/>
    <lineage>
        <taxon>Bacteria</taxon>
        <taxon>Bacillati</taxon>
        <taxon>Cyanobacteriota</taxon>
        <taxon>Cyanophyceae</taxon>
        <taxon>Oscillatoriophycideae</taxon>
        <taxon>Oscillatoriales</taxon>
        <taxon>Microcoleaceae</taxon>
        <taxon>Planktothrix</taxon>
    </lineage>
</organism>
<dbReference type="InterPro" id="IPR027256">
    <property type="entry name" value="P-typ_ATPase_IB"/>
</dbReference>
<name>A0ABR9UED3_9CYAN</name>
<evidence type="ECO:0000256" key="2">
    <source>
        <dbReference type="ARBA" id="ARBA00006024"/>
    </source>
</evidence>
<keyword evidence="5 7" id="KW-1133">Transmembrane helix</keyword>
<dbReference type="RefSeq" id="WP_193870322.1">
    <property type="nucleotide sequence ID" value="NZ_JADEWU010000040.1"/>
</dbReference>
<sequence length="712" mass="75174">MMTIDTIGLSPFDLLVMFALAGAGSLLLRPKTSANQGQSTAPSAPLPAAMERLGKHSFERIARLTSVEDPERLQQIASLSSDADAVPDTHEQAGYRELGYALSALGVGLAGRLLYPPLAVLSAPLLAIIGVGRARLAYRSLSERRQLDLSAIDTLICIAILATGNFVSGALGYTIVAASSIMLSRIQTSSRRKLIDIFGQRPRTAWVRVDGVVVERPIEEVVVGIEVVVGAGEVIPVDGVVVEGQATVDQQALTGESEYVLREPGDTVLATTMVRSGRVVISAERTGSATTAGQIGEMLERTSADNLDAQLRSERLGNASVLPTLVLSGVALGIIGPSASLANLVATYGWSLRLLTPLSLYSFLTVCSRRGILIKDGRGLEDLPRVDTVVFDKTGTLTLDRLQVTDIHCFEAIPATEVLRYAAMAEQRQSHPIARAILDEAAAKGIAAEVLDDIHYELSRGIAGTLDGVEVRVGNERFMHDSGIEVPAAVHAQQQAIQEDGGGLVMVALGGRLIGGIEWRAKLRSETPALVARLRQRGLKVLIISGDREAPTRSLAHELGVDGYHAEVLPSDKSGLIEAMQADGRSVCFVGDGINDTLALRASTVSISLSGGTSAAVDTAQIILMDGSLGQLDGLFEIAARFDANMSRNFATSIIPSVICTFGAFFLHMGFVSAIVVQTTGIAVGVCNALGARQAQMDLDPEPNNSPPVASL</sequence>
<keyword evidence="7" id="KW-0067">ATP-binding</keyword>
<dbReference type="NCBIfam" id="TIGR01525">
    <property type="entry name" value="ATPase-IB_hvy"/>
    <property type="match status" value="1"/>
</dbReference>
<proteinExistence type="inferred from homology"/>
<dbReference type="Pfam" id="PF00702">
    <property type="entry name" value="Hydrolase"/>
    <property type="match status" value="1"/>
</dbReference>
<reference evidence="9 10" key="1">
    <citation type="submission" date="2020-10" db="EMBL/GenBank/DDBJ databases">
        <authorList>
            <person name="Castelo-Branco R."/>
            <person name="Eusebio N."/>
            <person name="Adriana R."/>
            <person name="Vieira A."/>
            <person name="Brugerolle De Fraissinette N."/>
            <person name="Rezende De Castro R."/>
            <person name="Schneider M.P."/>
            <person name="Vasconcelos V."/>
            <person name="Leao P.N."/>
        </authorList>
    </citation>
    <scope>NUCLEOTIDE SEQUENCE [LARGE SCALE GENOMIC DNA]</scope>
    <source>
        <strain evidence="9 10">LEGE 06226</strain>
    </source>
</reference>
<gene>
    <name evidence="9" type="ORF">IQ236_16620</name>
</gene>
<keyword evidence="3 7" id="KW-0812">Transmembrane</keyword>
<feature type="transmembrane region" description="Helical" evidence="7">
    <location>
        <begin position="6"/>
        <end position="28"/>
    </location>
</feature>
<evidence type="ECO:0000256" key="4">
    <source>
        <dbReference type="ARBA" id="ARBA00022967"/>
    </source>
</evidence>
<dbReference type="NCBIfam" id="TIGR01494">
    <property type="entry name" value="ATPase_P-type"/>
    <property type="match status" value="1"/>
</dbReference>
<dbReference type="SFLD" id="SFLDG00002">
    <property type="entry name" value="C1.7:_P-type_atpase_like"/>
    <property type="match status" value="1"/>
</dbReference>
<dbReference type="PANTHER" id="PTHR48085:SF5">
    <property type="entry name" value="CADMIUM_ZINC-TRANSPORTING ATPASE HMA4-RELATED"/>
    <property type="match status" value="1"/>
</dbReference>
<dbReference type="InterPro" id="IPR051014">
    <property type="entry name" value="Cation_Transport_ATPase_IB"/>
</dbReference>
<dbReference type="Pfam" id="PF00122">
    <property type="entry name" value="E1-E2_ATPase"/>
    <property type="match status" value="1"/>
</dbReference>
<dbReference type="InterPro" id="IPR023299">
    <property type="entry name" value="ATPase_P-typ_cyto_dom_N"/>
</dbReference>
<comment type="similarity">
    <text evidence="2 7">Belongs to the cation transport ATPase (P-type) (TC 3.A.3) family. Type IB subfamily.</text>
</comment>
<evidence type="ECO:0000256" key="3">
    <source>
        <dbReference type="ARBA" id="ARBA00022692"/>
    </source>
</evidence>
<evidence type="ECO:0000256" key="5">
    <source>
        <dbReference type="ARBA" id="ARBA00022989"/>
    </source>
</evidence>
<dbReference type="InterPro" id="IPR059000">
    <property type="entry name" value="ATPase_P-type_domA"/>
</dbReference>
<evidence type="ECO:0000256" key="1">
    <source>
        <dbReference type="ARBA" id="ARBA00004141"/>
    </source>
</evidence>
<keyword evidence="7" id="KW-0547">Nucleotide-binding</keyword>
<feature type="domain" description="P-type ATPase A" evidence="8">
    <location>
        <begin position="201"/>
        <end position="300"/>
    </location>
</feature>
<dbReference type="Gene3D" id="3.40.50.1000">
    <property type="entry name" value="HAD superfamily/HAD-like"/>
    <property type="match status" value="1"/>
</dbReference>
<dbReference type="SFLD" id="SFLDF00027">
    <property type="entry name" value="p-type_atpase"/>
    <property type="match status" value="1"/>
</dbReference>
<dbReference type="PRINTS" id="PR00119">
    <property type="entry name" value="CATATPASE"/>
</dbReference>
<accession>A0ABR9UED3</accession>
<dbReference type="PROSITE" id="PS00154">
    <property type="entry name" value="ATPASE_E1_E2"/>
    <property type="match status" value="1"/>
</dbReference>
<keyword evidence="7" id="KW-0479">Metal-binding</keyword>